<reference evidence="2 3" key="1">
    <citation type="journal article" date="2015" name="Genome Announc.">
        <title>Complete Genome Sequence of Steroid-Transforming Nocardioides simplex VKM Ac-2033D.</title>
        <authorList>
            <person name="Shtratnikova V.Y."/>
            <person name="Schelkunov M.I."/>
            <person name="Pekov Y.A."/>
            <person name="Fokina V.V."/>
            <person name="Logacheva M.D."/>
            <person name="Sokolov S.L."/>
            <person name="Bragin E.Y."/>
            <person name="Ashapkin V.V."/>
            <person name="Donova M.V."/>
        </authorList>
    </citation>
    <scope>NUCLEOTIDE SEQUENCE [LARGE SCALE GENOMIC DNA]</scope>
    <source>
        <strain evidence="2 3">VKM Ac-2033D</strain>
    </source>
</reference>
<organism evidence="2 3">
    <name type="scientific">Nocardioides simplex</name>
    <name type="common">Arthrobacter simplex</name>
    <dbReference type="NCBI Taxonomy" id="2045"/>
    <lineage>
        <taxon>Bacteria</taxon>
        <taxon>Bacillati</taxon>
        <taxon>Actinomycetota</taxon>
        <taxon>Actinomycetes</taxon>
        <taxon>Propionibacteriales</taxon>
        <taxon>Nocardioidaceae</taxon>
        <taxon>Pimelobacter</taxon>
    </lineage>
</organism>
<dbReference type="KEGG" id="psim:KR76_15170"/>
<accession>A0A0A1DK89</accession>
<dbReference type="RefSeq" id="WP_038679437.1">
    <property type="nucleotide sequence ID" value="NZ_BJMC01000009.1"/>
</dbReference>
<feature type="compositionally biased region" description="Basic and acidic residues" evidence="1">
    <location>
        <begin position="61"/>
        <end position="101"/>
    </location>
</feature>
<dbReference type="Proteomes" id="UP000030300">
    <property type="component" value="Chromosome"/>
</dbReference>
<gene>
    <name evidence="2" type="ORF">KR76_15170</name>
</gene>
<dbReference type="AlphaFoldDB" id="A0A0A1DK89"/>
<dbReference type="EMBL" id="CP009896">
    <property type="protein sequence ID" value="AIY17769.1"/>
    <property type="molecule type" value="Genomic_DNA"/>
</dbReference>
<evidence type="ECO:0000256" key="1">
    <source>
        <dbReference type="SAM" id="MobiDB-lite"/>
    </source>
</evidence>
<sequence>MTTIKIHEDERFPDYSVVSTFGVEIEATVEQIERWQRARAAYDDAQREMAELYDAVKAATREREEREEAERAAAARAEQQRAAEERRRAEQERAEQRDAMRQRIAASDGVVYDAQGNRVGTVRDTGRGMTLEP</sequence>
<keyword evidence="3" id="KW-1185">Reference proteome</keyword>
<evidence type="ECO:0000313" key="3">
    <source>
        <dbReference type="Proteomes" id="UP000030300"/>
    </source>
</evidence>
<protein>
    <submittedName>
        <fullName evidence="2">Uncharacterized protein</fullName>
    </submittedName>
</protein>
<name>A0A0A1DK89_NOCSI</name>
<dbReference type="GeneID" id="96610190"/>
<dbReference type="STRING" id="2045.KR76_15170"/>
<feature type="region of interest" description="Disordered" evidence="1">
    <location>
        <begin position="61"/>
        <end position="108"/>
    </location>
</feature>
<evidence type="ECO:0000313" key="2">
    <source>
        <dbReference type="EMBL" id="AIY17769.1"/>
    </source>
</evidence>
<dbReference type="HOGENOM" id="CLU_1904559_0_0_11"/>
<proteinExistence type="predicted"/>